<feature type="transmembrane region" description="Helical" evidence="1">
    <location>
        <begin position="28"/>
        <end position="46"/>
    </location>
</feature>
<proteinExistence type="predicted"/>
<feature type="transmembrane region" description="Helical" evidence="1">
    <location>
        <begin position="136"/>
        <end position="158"/>
    </location>
</feature>
<dbReference type="SUPFAM" id="SSF81324">
    <property type="entry name" value="Voltage-gated potassium channels"/>
    <property type="match status" value="1"/>
</dbReference>
<dbReference type="Gene3D" id="1.10.287.70">
    <property type="match status" value="1"/>
</dbReference>
<feature type="transmembrane region" description="Helical" evidence="1">
    <location>
        <begin position="52"/>
        <end position="69"/>
    </location>
</feature>
<evidence type="ECO:0000313" key="3">
    <source>
        <dbReference type="EMBL" id="MDR6140834.1"/>
    </source>
</evidence>
<dbReference type="Pfam" id="PF07885">
    <property type="entry name" value="Ion_trans_2"/>
    <property type="match status" value="1"/>
</dbReference>
<feature type="transmembrane region" description="Helical" evidence="1">
    <location>
        <begin position="102"/>
        <end position="124"/>
    </location>
</feature>
<dbReference type="EMBL" id="JAVIZQ010000001">
    <property type="protein sequence ID" value="MDR6140834.1"/>
    <property type="molecule type" value="Genomic_DNA"/>
</dbReference>
<feature type="transmembrane region" description="Helical" evidence="1">
    <location>
        <begin position="78"/>
        <end position="96"/>
    </location>
</feature>
<keyword evidence="1" id="KW-1133">Transmembrane helix</keyword>
<feature type="transmembrane region" description="Helical" evidence="1">
    <location>
        <begin position="201"/>
        <end position="221"/>
    </location>
</feature>
<comment type="caution">
    <text evidence="3">The sequence shown here is derived from an EMBL/GenBank/DDBJ whole genome shotgun (WGS) entry which is preliminary data.</text>
</comment>
<accession>A0ABU1HND1</accession>
<reference evidence="3 4" key="1">
    <citation type="submission" date="2023-08" db="EMBL/GenBank/DDBJ databases">
        <title>Functional and genomic diversity of the sorghum phyllosphere microbiome.</title>
        <authorList>
            <person name="Shade A."/>
        </authorList>
    </citation>
    <scope>NUCLEOTIDE SEQUENCE [LARGE SCALE GENOMIC DNA]</scope>
    <source>
        <strain evidence="3 4">SORGH_AS_0445</strain>
    </source>
</reference>
<evidence type="ECO:0000256" key="1">
    <source>
        <dbReference type="SAM" id="Phobius"/>
    </source>
</evidence>
<dbReference type="Proteomes" id="UP001249291">
    <property type="component" value="Unassembled WGS sequence"/>
</dbReference>
<name>A0ABU1HND1_9MICO</name>
<sequence>MESGDTMREPSPLGSHVARQVVGRPSGYWLVLALLVLSYVLCAAQGTTDPSPPAFVLQLVTVAVVLRVTEAHTRVQRIAWIVLAAAGIAAVVVSVFDLEGHALDISLSAASMLAFLIAPVAIIRHQVRRRGLDAEALLAAISAYALVGMFFALVYNLVALLTVAPTFGPTVVDSLSSQLFFSFTTLTTTGYGNIVPASPTVQGIAVAEAITGQLFLITAVARIMRGNRRPAYETAPAPASEETS</sequence>
<organism evidence="3 4">
    <name type="scientific">Microbacterium foliorum</name>
    <dbReference type="NCBI Taxonomy" id="104336"/>
    <lineage>
        <taxon>Bacteria</taxon>
        <taxon>Bacillati</taxon>
        <taxon>Actinomycetota</taxon>
        <taxon>Actinomycetes</taxon>
        <taxon>Micrococcales</taxon>
        <taxon>Microbacteriaceae</taxon>
        <taxon>Microbacterium</taxon>
    </lineage>
</organism>
<evidence type="ECO:0000313" key="4">
    <source>
        <dbReference type="Proteomes" id="UP001249291"/>
    </source>
</evidence>
<keyword evidence="4" id="KW-1185">Reference proteome</keyword>
<dbReference type="RefSeq" id="WP_309686887.1">
    <property type="nucleotide sequence ID" value="NZ_JAVIZQ010000001.1"/>
</dbReference>
<keyword evidence="1" id="KW-0812">Transmembrane</keyword>
<dbReference type="InterPro" id="IPR013099">
    <property type="entry name" value="K_chnl_dom"/>
</dbReference>
<keyword evidence="1" id="KW-0472">Membrane</keyword>
<feature type="domain" description="Potassium channel" evidence="2">
    <location>
        <begin position="158"/>
        <end position="224"/>
    </location>
</feature>
<evidence type="ECO:0000259" key="2">
    <source>
        <dbReference type="Pfam" id="PF07885"/>
    </source>
</evidence>
<gene>
    <name evidence="3" type="ORF">QE375_000388</name>
</gene>
<protein>
    <recommendedName>
        <fullName evidence="2">Potassium channel domain-containing protein</fullName>
    </recommendedName>
</protein>